<dbReference type="Proteomes" id="UP001212997">
    <property type="component" value="Unassembled WGS sequence"/>
</dbReference>
<feature type="transmembrane region" description="Helical" evidence="8">
    <location>
        <begin position="213"/>
        <end position="238"/>
    </location>
</feature>
<dbReference type="AlphaFoldDB" id="A0AAD5UWH5"/>
<proteinExistence type="inferred from homology"/>
<evidence type="ECO:0000256" key="2">
    <source>
        <dbReference type="ARBA" id="ARBA00004141"/>
    </source>
</evidence>
<feature type="transmembrane region" description="Helical" evidence="8">
    <location>
        <begin position="147"/>
        <end position="165"/>
    </location>
</feature>
<evidence type="ECO:0000256" key="1">
    <source>
        <dbReference type="ARBA" id="ARBA00001946"/>
    </source>
</evidence>
<comment type="caution">
    <text evidence="9">The sequence shown here is derived from an EMBL/GenBank/DDBJ whole genome shotgun (WGS) entry which is preliminary data.</text>
</comment>
<name>A0AAD5UWH5_9APHY</name>
<comment type="similarity">
    <text evidence="3">Belongs to the UbiA prenyltransferase family.</text>
</comment>
<feature type="transmembrane region" description="Helical" evidence="8">
    <location>
        <begin position="37"/>
        <end position="54"/>
    </location>
</feature>
<protein>
    <submittedName>
        <fullName evidence="9">Uncharacterized protein</fullName>
    </submittedName>
</protein>
<keyword evidence="10" id="KW-1185">Reference proteome</keyword>
<dbReference type="FunFam" id="1.20.120.1780:FF:000001">
    <property type="entry name" value="4-hydroxybenzoate octaprenyltransferase"/>
    <property type="match status" value="1"/>
</dbReference>
<evidence type="ECO:0000256" key="8">
    <source>
        <dbReference type="SAM" id="Phobius"/>
    </source>
</evidence>
<dbReference type="Gene3D" id="1.10.357.140">
    <property type="entry name" value="UbiA prenyltransferase"/>
    <property type="match status" value="1"/>
</dbReference>
<evidence type="ECO:0000313" key="9">
    <source>
        <dbReference type="EMBL" id="KAJ3479714.1"/>
    </source>
</evidence>
<evidence type="ECO:0000256" key="5">
    <source>
        <dbReference type="ARBA" id="ARBA00022692"/>
    </source>
</evidence>
<gene>
    <name evidence="9" type="ORF">NLI96_g8863</name>
</gene>
<keyword evidence="6 8" id="KW-1133">Transmembrane helix</keyword>
<feature type="transmembrane region" description="Helical" evidence="8">
    <location>
        <begin position="283"/>
        <end position="303"/>
    </location>
</feature>
<dbReference type="Gene3D" id="1.20.120.1780">
    <property type="entry name" value="UbiA prenyltransferase"/>
    <property type="match status" value="1"/>
</dbReference>
<dbReference type="PANTHER" id="PTHR11048:SF28">
    <property type="entry name" value="4-HYDROXYBENZOATE POLYPRENYLTRANSFERASE, MITOCHONDRIAL"/>
    <property type="match status" value="1"/>
</dbReference>
<dbReference type="GO" id="GO:0016765">
    <property type="term" value="F:transferase activity, transferring alkyl or aryl (other than methyl) groups"/>
    <property type="evidence" value="ECO:0007669"/>
    <property type="project" value="InterPro"/>
</dbReference>
<dbReference type="PANTHER" id="PTHR11048">
    <property type="entry name" value="PRENYLTRANSFERASES"/>
    <property type="match status" value="1"/>
</dbReference>
<comment type="cofactor">
    <cofactor evidence="1">
        <name>Mg(2+)</name>
        <dbReference type="ChEBI" id="CHEBI:18420"/>
    </cofactor>
</comment>
<evidence type="ECO:0000256" key="3">
    <source>
        <dbReference type="ARBA" id="ARBA00005985"/>
    </source>
</evidence>
<dbReference type="CDD" id="cd13959">
    <property type="entry name" value="PT_UbiA_COQ2"/>
    <property type="match status" value="1"/>
</dbReference>
<dbReference type="Pfam" id="PF01040">
    <property type="entry name" value="UbiA"/>
    <property type="match status" value="1"/>
</dbReference>
<dbReference type="GO" id="GO:0006744">
    <property type="term" value="P:ubiquinone biosynthetic process"/>
    <property type="evidence" value="ECO:0007669"/>
    <property type="project" value="TreeGrafter"/>
</dbReference>
<evidence type="ECO:0000313" key="10">
    <source>
        <dbReference type="Proteomes" id="UP001212997"/>
    </source>
</evidence>
<keyword evidence="5 8" id="KW-0812">Transmembrane</keyword>
<accession>A0AAD5UWH5</accession>
<feature type="transmembrane region" description="Helical" evidence="8">
    <location>
        <begin position="244"/>
        <end position="262"/>
    </location>
</feature>
<dbReference type="EMBL" id="JANAWD010000421">
    <property type="protein sequence ID" value="KAJ3479714.1"/>
    <property type="molecule type" value="Genomic_DNA"/>
</dbReference>
<reference evidence="9" key="1">
    <citation type="submission" date="2022-07" db="EMBL/GenBank/DDBJ databases">
        <title>Genome Sequence of Physisporinus lineatus.</title>
        <authorList>
            <person name="Buettner E."/>
        </authorList>
    </citation>
    <scope>NUCLEOTIDE SEQUENCE</scope>
    <source>
        <strain evidence="9">VT162</strain>
    </source>
</reference>
<evidence type="ECO:0000256" key="4">
    <source>
        <dbReference type="ARBA" id="ARBA00022679"/>
    </source>
</evidence>
<dbReference type="GO" id="GO:0005886">
    <property type="term" value="C:plasma membrane"/>
    <property type="evidence" value="ECO:0007669"/>
    <property type="project" value="TreeGrafter"/>
</dbReference>
<keyword evidence="7 8" id="KW-0472">Membrane</keyword>
<feature type="transmembrane region" description="Helical" evidence="8">
    <location>
        <begin position="107"/>
        <end position="127"/>
    </location>
</feature>
<sequence>MGGPAKTNNPGFPFGLFPSALHPYLELSRVRKLTGKAFIFWPFAWGLSMAAYRTGLPLQTYVTDMLRFFCVAYIVHSSCCTINDMFDRDVDAGVERTKDRPLPSGRVSMFAAFIHLLFQYGIGIWFIKSMDETAFFIYPLFKRFTNWPQAYLGFVISFGLIVAWVDTTHSIDPKLLAAMFVASTCWTIQYDTIYACQDREDDVKMGVGSTAVLFGNCVVPFVQVNALIFVAFLIYAGNLNNQGVWYYLVTIGGTTVSLLRQFSMLDVKDASSCANAFKQNAQLGWIVTLGIALDCYFTLQVPLTSSA</sequence>
<organism evidence="9 10">
    <name type="scientific">Meripilus lineatus</name>
    <dbReference type="NCBI Taxonomy" id="2056292"/>
    <lineage>
        <taxon>Eukaryota</taxon>
        <taxon>Fungi</taxon>
        <taxon>Dikarya</taxon>
        <taxon>Basidiomycota</taxon>
        <taxon>Agaricomycotina</taxon>
        <taxon>Agaricomycetes</taxon>
        <taxon>Polyporales</taxon>
        <taxon>Meripilaceae</taxon>
        <taxon>Meripilus</taxon>
    </lineage>
</organism>
<dbReference type="InterPro" id="IPR044878">
    <property type="entry name" value="UbiA_sf"/>
</dbReference>
<dbReference type="InterPro" id="IPR000537">
    <property type="entry name" value="UbiA_prenyltransferase"/>
</dbReference>
<dbReference type="InterPro" id="IPR039653">
    <property type="entry name" value="Prenyltransferase"/>
</dbReference>
<keyword evidence="4" id="KW-0808">Transferase</keyword>
<comment type="subcellular location">
    <subcellularLocation>
        <location evidence="2">Membrane</location>
        <topology evidence="2">Multi-pass membrane protein</topology>
    </subcellularLocation>
</comment>
<evidence type="ECO:0000256" key="7">
    <source>
        <dbReference type="ARBA" id="ARBA00023136"/>
    </source>
</evidence>
<evidence type="ECO:0000256" key="6">
    <source>
        <dbReference type="ARBA" id="ARBA00022989"/>
    </source>
</evidence>